<comment type="caution">
    <text evidence="4">The sequence shown here is derived from an EMBL/GenBank/DDBJ whole genome shotgun (WGS) entry which is preliminary data.</text>
</comment>
<feature type="DNA-binding region" description="H-T-H motif" evidence="2">
    <location>
        <begin position="33"/>
        <end position="52"/>
    </location>
</feature>
<name>A0ABW4RDJ7_9BACL</name>
<dbReference type="RefSeq" id="WP_347327345.1">
    <property type="nucleotide sequence ID" value="NZ_JBCGUH010000026.1"/>
</dbReference>
<dbReference type="Proteomes" id="UP001597233">
    <property type="component" value="Unassembled WGS sequence"/>
</dbReference>
<dbReference type="Gene3D" id="1.10.357.10">
    <property type="entry name" value="Tetracycline Repressor, domain 2"/>
    <property type="match status" value="1"/>
</dbReference>
<evidence type="ECO:0000313" key="5">
    <source>
        <dbReference type="Proteomes" id="UP001597233"/>
    </source>
</evidence>
<organism evidence="4 5">
    <name type="scientific">Paenibacillus wenxiniae</name>
    <dbReference type="NCBI Taxonomy" id="1636843"/>
    <lineage>
        <taxon>Bacteria</taxon>
        <taxon>Bacillati</taxon>
        <taxon>Bacillota</taxon>
        <taxon>Bacilli</taxon>
        <taxon>Bacillales</taxon>
        <taxon>Paenibacillaceae</taxon>
        <taxon>Paenibacillus</taxon>
    </lineage>
</organism>
<dbReference type="Pfam" id="PF00440">
    <property type="entry name" value="TetR_N"/>
    <property type="match status" value="1"/>
</dbReference>
<gene>
    <name evidence="4" type="ORF">ACFSC9_00165</name>
</gene>
<protein>
    <submittedName>
        <fullName evidence="4">TetR/AcrR family transcriptional regulator</fullName>
    </submittedName>
</protein>
<evidence type="ECO:0000256" key="2">
    <source>
        <dbReference type="PROSITE-ProRule" id="PRU00335"/>
    </source>
</evidence>
<reference evidence="5" key="1">
    <citation type="journal article" date="2019" name="Int. J. Syst. Evol. Microbiol.">
        <title>The Global Catalogue of Microorganisms (GCM) 10K type strain sequencing project: providing services to taxonomists for standard genome sequencing and annotation.</title>
        <authorList>
            <consortium name="The Broad Institute Genomics Platform"/>
            <consortium name="The Broad Institute Genome Sequencing Center for Infectious Disease"/>
            <person name="Wu L."/>
            <person name="Ma J."/>
        </authorList>
    </citation>
    <scope>NUCLEOTIDE SEQUENCE [LARGE SCALE GENOMIC DNA]</scope>
    <source>
        <strain evidence="5">CCUG 54950</strain>
    </source>
</reference>
<dbReference type="Pfam" id="PF14278">
    <property type="entry name" value="TetR_C_8"/>
    <property type="match status" value="1"/>
</dbReference>
<keyword evidence="5" id="KW-1185">Reference proteome</keyword>
<dbReference type="InterPro" id="IPR050624">
    <property type="entry name" value="HTH-type_Tx_Regulator"/>
</dbReference>
<dbReference type="InterPro" id="IPR009057">
    <property type="entry name" value="Homeodomain-like_sf"/>
</dbReference>
<accession>A0ABW4RDJ7</accession>
<evidence type="ECO:0000313" key="4">
    <source>
        <dbReference type="EMBL" id="MFD1883934.1"/>
    </source>
</evidence>
<keyword evidence="1 2" id="KW-0238">DNA-binding</keyword>
<dbReference type="InterPro" id="IPR039532">
    <property type="entry name" value="TetR_C_Firmicutes"/>
</dbReference>
<dbReference type="PANTHER" id="PTHR43479:SF7">
    <property type="entry name" value="TETR-FAMILY TRANSCRIPTIONAL REGULATOR"/>
    <property type="match status" value="1"/>
</dbReference>
<dbReference type="InterPro" id="IPR001647">
    <property type="entry name" value="HTH_TetR"/>
</dbReference>
<dbReference type="PANTHER" id="PTHR43479">
    <property type="entry name" value="ACREF/ENVCD OPERON REPRESSOR-RELATED"/>
    <property type="match status" value="1"/>
</dbReference>
<dbReference type="PROSITE" id="PS50977">
    <property type="entry name" value="HTH_TETR_2"/>
    <property type="match status" value="1"/>
</dbReference>
<dbReference type="SUPFAM" id="SSF46689">
    <property type="entry name" value="Homeodomain-like"/>
    <property type="match status" value="1"/>
</dbReference>
<evidence type="ECO:0000259" key="3">
    <source>
        <dbReference type="PROSITE" id="PS50977"/>
    </source>
</evidence>
<proteinExistence type="predicted"/>
<dbReference type="EMBL" id="JBHUEH010000001">
    <property type="protein sequence ID" value="MFD1883934.1"/>
    <property type="molecule type" value="Genomic_DNA"/>
</dbReference>
<feature type="domain" description="HTH tetR-type" evidence="3">
    <location>
        <begin position="10"/>
        <end position="70"/>
    </location>
</feature>
<sequence>MDKKIDRRILRTQQQLKEALFDLAAYQTPDGITVKQLTDHAGLNRGTFYLHYQGMDEFFEQLKEEILDEYYAIIKKLAYTTQDREPFTDPPAGFVRPFQYICEHQRFFTLFMGSAKDGDFAQRLTELLKQQFQYSYLAKNPHKELHDIPVKQLYLFAYMASAYVGCIKFWIQRHFDVSPSEMAILFSEISRLGSAQLYDAD</sequence>
<evidence type="ECO:0000256" key="1">
    <source>
        <dbReference type="ARBA" id="ARBA00023125"/>
    </source>
</evidence>